<protein>
    <submittedName>
        <fullName evidence="2">Uncharacterized protein</fullName>
    </submittedName>
</protein>
<keyword evidence="3" id="KW-1185">Reference proteome</keyword>
<reference evidence="2 3" key="1">
    <citation type="journal article" date="2013" name="PLoS Genet.">
        <title>The genome and development-dependent transcriptomes of Pyronema confluens: a window into fungal evolution.</title>
        <authorList>
            <person name="Traeger S."/>
            <person name="Altegoer F."/>
            <person name="Freitag M."/>
            <person name="Gabaldon T."/>
            <person name="Kempken F."/>
            <person name="Kumar A."/>
            <person name="Marcet-Houben M."/>
            <person name="Poggeler S."/>
            <person name="Stajich J.E."/>
            <person name="Nowrousian M."/>
        </authorList>
    </citation>
    <scope>NUCLEOTIDE SEQUENCE [LARGE SCALE GENOMIC DNA]</scope>
    <source>
        <strain evidence="3">CBS 100304</strain>
        <tissue evidence="2">Vegetative mycelium</tissue>
    </source>
</reference>
<keyword evidence="1" id="KW-0472">Membrane</keyword>
<name>U4KWJ7_PYROM</name>
<organism evidence="2 3">
    <name type="scientific">Pyronema omphalodes (strain CBS 100304)</name>
    <name type="common">Pyronema confluens</name>
    <dbReference type="NCBI Taxonomy" id="1076935"/>
    <lineage>
        <taxon>Eukaryota</taxon>
        <taxon>Fungi</taxon>
        <taxon>Dikarya</taxon>
        <taxon>Ascomycota</taxon>
        <taxon>Pezizomycotina</taxon>
        <taxon>Pezizomycetes</taxon>
        <taxon>Pezizales</taxon>
        <taxon>Pyronemataceae</taxon>
        <taxon>Pyronema</taxon>
    </lineage>
</organism>
<evidence type="ECO:0000256" key="1">
    <source>
        <dbReference type="SAM" id="Phobius"/>
    </source>
</evidence>
<evidence type="ECO:0000313" key="2">
    <source>
        <dbReference type="EMBL" id="CCX05867.1"/>
    </source>
</evidence>
<dbReference type="AlphaFoldDB" id="U4KWJ7"/>
<accession>U4KWJ7</accession>
<sequence length="62" mass="7476">MKAQLTRHPTQLRMRNHHAGYWVSITLIFFFTFVVIDNIYYITHELLNYLTRRCATPFSTLN</sequence>
<keyword evidence="1" id="KW-1133">Transmembrane helix</keyword>
<dbReference type="Proteomes" id="UP000018144">
    <property type="component" value="Unassembled WGS sequence"/>
</dbReference>
<evidence type="ECO:0000313" key="3">
    <source>
        <dbReference type="Proteomes" id="UP000018144"/>
    </source>
</evidence>
<gene>
    <name evidence="2" type="ORF">PCON_05454</name>
</gene>
<feature type="transmembrane region" description="Helical" evidence="1">
    <location>
        <begin position="21"/>
        <end position="42"/>
    </location>
</feature>
<dbReference type="EMBL" id="HF935274">
    <property type="protein sequence ID" value="CCX05867.1"/>
    <property type="molecule type" value="Genomic_DNA"/>
</dbReference>
<keyword evidence="1" id="KW-0812">Transmembrane</keyword>
<proteinExistence type="predicted"/>